<accession>A0ACC3ZL86</accession>
<reference evidence="1 2" key="1">
    <citation type="journal article" date="2020" name="Phytopathology">
        <title>Genome Sequence Resources of Colletotrichum truncatum, C. plurivorum, C. musicola, and C. sojae: Four Species Pathogenic to Soybean (Glycine max).</title>
        <authorList>
            <person name="Rogerio F."/>
            <person name="Boufleur T.R."/>
            <person name="Ciampi-Guillardi M."/>
            <person name="Sukno S.A."/>
            <person name="Thon M.R."/>
            <person name="Massola Junior N.S."/>
            <person name="Baroncelli R."/>
        </authorList>
    </citation>
    <scope>NUCLEOTIDE SEQUENCE [LARGE SCALE GENOMIC DNA]</scope>
    <source>
        <strain evidence="1 2">CMES1059</strain>
    </source>
</reference>
<gene>
    <name evidence="1" type="ORF">CTRU02_202707</name>
</gene>
<evidence type="ECO:0000313" key="2">
    <source>
        <dbReference type="Proteomes" id="UP000805649"/>
    </source>
</evidence>
<dbReference type="Proteomes" id="UP000805649">
    <property type="component" value="Unassembled WGS sequence"/>
</dbReference>
<dbReference type="EMBL" id="VUJX02000001">
    <property type="protein sequence ID" value="KAL0944820.1"/>
    <property type="molecule type" value="Genomic_DNA"/>
</dbReference>
<keyword evidence="2" id="KW-1185">Reference proteome</keyword>
<comment type="caution">
    <text evidence="1">The sequence shown here is derived from an EMBL/GenBank/DDBJ whole genome shotgun (WGS) entry which is preliminary data.</text>
</comment>
<proteinExistence type="predicted"/>
<protein>
    <submittedName>
        <fullName evidence="1">Uncharacterized protein</fullName>
    </submittedName>
</protein>
<evidence type="ECO:0000313" key="1">
    <source>
        <dbReference type="EMBL" id="KAL0944820.1"/>
    </source>
</evidence>
<sequence length="327" mass="37266">MTLITDLPCELIASILQSLDELRSLTPALLTCRHIYLSYLQSPKIATAILRQKVTPALLPYSVAALEAFSLPRTRDSAAIQDVLHALHNEPSKLADRAVSMPMNLLMRMSPSFDVATHDVYFGEMSIDYLTSGEENYFRQLWLSQGIEFIYHVINTDSYDARRNILKLYSDIGVANFPAALSNVLEAYEHTQIIIGSSSENELLSEMAHQESVEDSDKGPFRSWYTAHKGVPLGAGLMLQENEWLRDCAYVLWDWNRVEKHQLLKLFEEPSGSRPSPNGEKFDEMVQSFRERSDIWQKGGSGYWSKGDTSRIVWPHENRPDRDNTSY</sequence>
<organism evidence="1 2">
    <name type="scientific">Colletotrichum truncatum</name>
    <name type="common">Anthracnose fungus</name>
    <name type="synonym">Colletotrichum capsici</name>
    <dbReference type="NCBI Taxonomy" id="5467"/>
    <lineage>
        <taxon>Eukaryota</taxon>
        <taxon>Fungi</taxon>
        <taxon>Dikarya</taxon>
        <taxon>Ascomycota</taxon>
        <taxon>Pezizomycotina</taxon>
        <taxon>Sordariomycetes</taxon>
        <taxon>Hypocreomycetidae</taxon>
        <taxon>Glomerellales</taxon>
        <taxon>Glomerellaceae</taxon>
        <taxon>Colletotrichum</taxon>
        <taxon>Colletotrichum truncatum species complex</taxon>
    </lineage>
</organism>
<name>A0ACC3ZL86_COLTU</name>